<evidence type="ECO:0008006" key="4">
    <source>
        <dbReference type="Google" id="ProtNLM"/>
    </source>
</evidence>
<protein>
    <recommendedName>
        <fullName evidence="4">DUF2975 domain-containing protein</fullName>
    </recommendedName>
</protein>
<accession>A0A255YYM2</accession>
<dbReference type="AlphaFoldDB" id="A0A255YYM2"/>
<name>A0A255YYM2_9PROT</name>
<keyword evidence="3" id="KW-1185">Reference proteome</keyword>
<evidence type="ECO:0000313" key="3">
    <source>
        <dbReference type="Proteomes" id="UP000216998"/>
    </source>
</evidence>
<feature type="transmembrane region" description="Helical" evidence="1">
    <location>
        <begin position="83"/>
        <end position="107"/>
    </location>
</feature>
<dbReference type="Proteomes" id="UP000216998">
    <property type="component" value="Unassembled WGS sequence"/>
</dbReference>
<evidence type="ECO:0000313" key="2">
    <source>
        <dbReference type="EMBL" id="OYQ33520.1"/>
    </source>
</evidence>
<feature type="transmembrane region" description="Helical" evidence="1">
    <location>
        <begin position="12"/>
        <end position="33"/>
    </location>
</feature>
<evidence type="ECO:0000256" key="1">
    <source>
        <dbReference type="SAM" id="Phobius"/>
    </source>
</evidence>
<feature type="transmembrane region" description="Helical" evidence="1">
    <location>
        <begin position="127"/>
        <end position="149"/>
    </location>
</feature>
<dbReference type="RefSeq" id="WP_094456963.1">
    <property type="nucleotide sequence ID" value="NZ_NOXU01000030.1"/>
</dbReference>
<sequence length="213" mass="22571">MSLRVLNWILTTAIWLLAFGILLILGVTFYAGLTGKPWFMMVPVILSPAVSTDLLREGQAVVGHLLADRGTLNINIDQMSTKLLSGVSMAAAVGLCLYAAFTLRRLVGDIAGGDPFAATAVTRLRRIGWLLIGANAVTVAFGCLLPLLLSGASIADGRELVVNPFWSSLPDAPYAKVAPDINGWLALCGLVLLALAEAFRIGRDLKVEGEGII</sequence>
<keyword evidence="1" id="KW-0472">Membrane</keyword>
<proteinExistence type="predicted"/>
<reference evidence="2 3" key="1">
    <citation type="submission" date="2017-07" db="EMBL/GenBank/DDBJ databases">
        <title>Niveispirillum cyanobacteriorum sp. nov., isolated from cyanobacterial aggregates in a eutrophic lake.</title>
        <authorList>
            <person name="Cai H."/>
        </authorList>
    </citation>
    <scope>NUCLEOTIDE SEQUENCE [LARGE SCALE GENOMIC DNA]</scope>
    <source>
        <strain evidence="3">TH1-14</strain>
    </source>
</reference>
<feature type="transmembrane region" description="Helical" evidence="1">
    <location>
        <begin position="181"/>
        <end position="199"/>
    </location>
</feature>
<organism evidence="2 3">
    <name type="scientific">Niveispirillum lacus</name>
    <dbReference type="NCBI Taxonomy" id="1981099"/>
    <lineage>
        <taxon>Bacteria</taxon>
        <taxon>Pseudomonadati</taxon>
        <taxon>Pseudomonadota</taxon>
        <taxon>Alphaproteobacteria</taxon>
        <taxon>Rhodospirillales</taxon>
        <taxon>Azospirillaceae</taxon>
        <taxon>Niveispirillum</taxon>
    </lineage>
</organism>
<gene>
    <name evidence="2" type="ORF">CHU95_14085</name>
</gene>
<dbReference type="OrthoDB" id="7349915at2"/>
<dbReference type="EMBL" id="NOXU01000030">
    <property type="protein sequence ID" value="OYQ33520.1"/>
    <property type="molecule type" value="Genomic_DNA"/>
</dbReference>
<keyword evidence="1" id="KW-0812">Transmembrane</keyword>
<keyword evidence="1" id="KW-1133">Transmembrane helix</keyword>
<comment type="caution">
    <text evidence="2">The sequence shown here is derived from an EMBL/GenBank/DDBJ whole genome shotgun (WGS) entry which is preliminary data.</text>
</comment>